<comment type="similarity">
    <text evidence="2 3">Belongs to the small heat shock protein (HSP20) family.</text>
</comment>
<evidence type="ECO:0000256" key="4">
    <source>
        <dbReference type="SAM" id="MobiDB-lite"/>
    </source>
</evidence>
<evidence type="ECO:0000256" key="2">
    <source>
        <dbReference type="PROSITE-ProRule" id="PRU00285"/>
    </source>
</evidence>
<protein>
    <recommendedName>
        <fullName evidence="5">SHSP domain-containing protein</fullName>
    </recommendedName>
</protein>
<dbReference type="Gene3D" id="2.60.40.790">
    <property type="match status" value="1"/>
</dbReference>
<dbReference type="PANTHER" id="PTHR46733:SF5">
    <property type="entry name" value="HSP20_ALPHA CRYSTALLIN FAMILY PROTEIN, EXPRESSED"/>
    <property type="match status" value="1"/>
</dbReference>
<dbReference type="InterPro" id="IPR002068">
    <property type="entry name" value="A-crystallin/Hsp20_dom"/>
</dbReference>
<sequence length="268" mass="29629">MSTITSCTLLRSVTAVRPAISSGRQFQSGKPAAVASHSSQWRSRPLSVCRAISPKGEHNPKTDLHPFNIPAFGKLQTHPFKVRIRSQFRNNTYLLSIRAPKNCSCRPAYQPHSILMLCCVDFYKVLVHPVSPREERWHVEEEPGKVNLWFEVPGQSREDLAVEIDEDVLVIKKKKIHVAAGDVGQRNTGGGGTDYRPQGNNRRSTAAAGEAGKEAAQDGEVIYARLLLPAGYNKEGVEAELKSGVLRVSIAKIKDQARRKISVDIDVK</sequence>
<feature type="region of interest" description="Disordered" evidence="4">
    <location>
        <begin position="182"/>
        <end position="212"/>
    </location>
</feature>
<comment type="caution">
    <text evidence="6">The sequence shown here is derived from an EMBL/GenBank/DDBJ whole genome shotgun (WGS) entry which is preliminary data.</text>
</comment>
<dbReference type="GO" id="GO:0009408">
    <property type="term" value="P:response to heat"/>
    <property type="evidence" value="ECO:0007669"/>
    <property type="project" value="InterPro"/>
</dbReference>
<reference evidence="6" key="1">
    <citation type="submission" date="2020-05" db="EMBL/GenBank/DDBJ databases">
        <title>WGS assembly of Panicum virgatum.</title>
        <authorList>
            <person name="Lovell J.T."/>
            <person name="Jenkins J."/>
            <person name="Shu S."/>
            <person name="Juenger T.E."/>
            <person name="Schmutz J."/>
        </authorList>
    </citation>
    <scope>NUCLEOTIDE SEQUENCE</scope>
    <source>
        <strain evidence="6">AP13</strain>
    </source>
</reference>
<gene>
    <name evidence="6" type="ORF">PVAP13_9KG271400</name>
</gene>
<dbReference type="PANTHER" id="PTHR46733">
    <property type="entry name" value="26.5 KDA HEAT SHOCK PROTEIN, MITOCHONDRIAL"/>
    <property type="match status" value="1"/>
</dbReference>
<dbReference type="EMBL" id="CM029053">
    <property type="protein sequence ID" value="KAG2549761.1"/>
    <property type="molecule type" value="Genomic_DNA"/>
</dbReference>
<dbReference type="PROSITE" id="PS01031">
    <property type="entry name" value="SHSP"/>
    <property type="match status" value="1"/>
</dbReference>
<proteinExistence type="inferred from homology"/>
<dbReference type="SUPFAM" id="SSF49764">
    <property type="entry name" value="HSP20-like chaperones"/>
    <property type="match status" value="1"/>
</dbReference>
<accession>A0A8T0NIF4</accession>
<evidence type="ECO:0000313" key="7">
    <source>
        <dbReference type="Proteomes" id="UP000823388"/>
    </source>
</evidence>
<dbReference type="InterPro" id="IPR008978">
    <property type="entry name" value="HSP20-like_chaperone"/>
</dbReference>
<keyword evidence="7" id="KW-1185">Reference proteome</keyword>
<dbReference type="InterPro" id="IPR044587">
    <property type="entry name" value="HSP21-like"/>
</dbReference>
<feature type="domain" description="SHSP" evidence="5">
    <location>
        <begin position="128"/>
        <end position="268"/>
    </location>
</feature>
<evidence type="ECO:0000256" key="3">
    <source>
        <dbReference type="RuleBase" id="RU003616"/>
    </source>
</evidence>
<evidence type="ECO:0000313" key="6">
    <source>
        <dbReference type="EMBL" id="KAG2549761.1"/>
    </source>
</evidence>
<name>A0A8T0NIF4_PANVG</name>
<dbReference type="Proteomes" id="UP000823388">
    <property type="component" value="Chromosome 9K"/>
</dbReference>
<dbReference type="Pfam" id="PF00011">
    <property type="entry name" value="HSP20"/>
    <property type="match status" value="1"/>
</dbReference>
<dbReference type="CDD" id="cd06464">
    <property type="entry name" value="ACD_sHsps-like"/>
    <property type="match status" value="1"/>
</dbReference>
<dbReference type="AlphaFoldDB" id="A0A8T0NIF4"/>
<organism evidence="6 7">
    <name type="scientific">Panicum virgatum</name>
    <name type="common">Blackwell switchgrass</name>
    <dbReference type="NCBI Taxonomy" id="38727"/>
    <lineage>
        <taxon>Eukaryota</taxon>
        <taxon>Viridiplantae</taxon>
        <taxon>Streptophyta</taxon>
        <taxon>Embryophyta</taxon>
        <taxon>Tracheophyta</taxon>
        <taxon>Spermatophyta</taxon>
        <taxon>Magnoliopsida</taxon>
        <taxon>Liliopsida</taxon>
        <taxon>Poales</taxon>
        <taxon>Poaceae</taxon>
        <taxon>PACMAD clade</taxon>
        <taxon>Panicoideae</taxon>
        <taxon>Panicodae</taxon>
        <taxon>Paniceae</taxon>
        <taxon>Panicinae</taxon>
        <taxon>Panicum</taxon>
        <taxon>Panicum sect. Hiantes</taxon>
    </lineage>
</organism>
<evidence type="ECO:0000259" key="5">
    <source>
        <dbReference type="PROSITE" id="PS01031"/>
    </source>
</evidence>
<evidence type="ECO:0000256" key="1">
    <source>
        <dbReference type="ARBA" id="ARBA00023016"/>
    </source>
</evidence>
<keyword evidence="1" id="KW-0346">Stress response</keyword>